<evidence type="ECO:0000313" key="1">
    <source>
        <dbReference type="EMBL" id="GAD13730.1"/>
    </source>
</evidence>
<comment type="caution">
    <text evidence="1">The sequence shown here is derived from an EMBL/GenBank/DDBJ whole genome shotgun (WGS) entry which is preliminary data.</text>
</comment>
<reference evidence="2" key="1">
    <citation type="journal article" date="2013" name="Genome">
        <title>Draft Genome Sequence of Geobacillus kaustophilus GBlys, a Lysogenic Strain with Bacteriophage phiOH2.</title>
        <authorList>
            <person name="Doi K."/>
            <person name="Mori K."/>
            <person name="Martono H."/>
            <person name="Nagayoshi Y."/>
            <person name="Fujino Y."/>
            <person name="Tashiro K."/>
            <person name="Kuhara S."/>
            <person name="Ohshima T."/>
        </authorList>
    </citation>
    <scope>NUCLEOTIDE SEQUENCE [LARGE SCALE GENOMIC DNA]</scope>
    <source>
        <strain evidence="2">GBlys</strain>
    </source>
</reference>
<dbReference type="AlphaFoldDB" id="U2X4H0"/>
<gene>
    <name evidence="1" type="ORF">GBL_1947</name>
</gene>
<protein>
    <submittedName>
        <fullName evidence="1">Uncharacterized protein</fullName>
    </submittedName>
</protein>
<evidence type="ECO:0000313" key="2">
    <source>
        <dbReference type="Proteomes" id="UP000016424"/>
    </source>
</evidence>
<organism evidence="1 2">
    <name type="scientific">Geobacillus kaustophilus GBlys</name>
    <dbReference type="NCBI Taxonomy" id="1337888"/>
    <lineage>
        <taxon>Bacteria</taxon>
        <taxon>Bacillati</taxon>
        <taxon>Bacillota</taxon>
        <taxon>Bacilli</taxon>
        <taxon>Bacillales</taxon>
        <taxon>Anoxybacillaceae</taxon>
        <taxon>Geobacillus</taxon>
        <taxon>Geobacillus thermoleovorans group</taxon>
    </lineage>
</organism>
<dbReference type="Proteomes" id="UP000016424">
    <property type="component" value="Unassembled WGS sequence"/>
</dbReference>
<proteinExistence type="predicted"/>
<dbReference type="EMBL" id="BASG01000017">
    <property type="protein sequence ID" value="GAD13730.1"/>
    <property type="molecule type" value="Genomic_DNA"/>
</dbReference>
<name>U2X4H0_GEOKU</name>
<sequence>MVSVRRAEPLVTTGSRGLQEDSFPFRLYQKAKRLEAAAHDSMFGPDHHADIMNFTACQLAARMEVLKKAQEKPFDELFGLEESENVG</sequence>
<accession>U2X4H0</accession>